<accession>A0A2I8ETU3</accession>
<dbReference type="FunFam" id="3.40.50.720:FF:000084">
    <property type="entry name" value="Short-chain dehydrogenase reductase"/>
    <property type="match status" value="1"/>
</dbReference>
<dbReference type="OrthoDB" id="8653364at2"/>
<dbReference type="PRINTS" id="PR00080">
    <property type="entry name" value="SDRFAMILY"/>
</dbReference>
<dbReference type="SUPFAM" id="SSF51735">
    <property type="entry name" value="NAD(P)-binding Rossmann-fold domains"/>
    <property type="match status" value="1"/>
</dbReference>
<dbReference type="PANTHER" id="PTHR42879">
    <property type="entry name" value="3-OXOACYL-(ACYL-CARRIER-PROTEIN) REDUCTASE"/>
    <property type="match status" value="1"/>
</dbReference>
<comment type="similarity">
    <text evidence="1">Belongs to the short-chain dehydrogenases/reductases (SDR) family.</text>
</comment>
<evidence type="ECO:0000313" key="4">
    <source>
        <dbReference type="Proteomes" id="UP000243502"/>
    </source>
</evidence>
<protein>
    <submittedName>
        <fullName evidence="2">3-oxoacyl-ACP reductase</fullName>
    </submittedName>
</protein>
<dbReference type="PANTHER" id="PTHR42879:SF2">
    <property type="entry name" value="3-OXOACYL-[ACYL-CARRIER-PROTEIN] REDUCTASE FABG"/>
    <property type="match status" value="1"/>
</dbReference>
<dbReference type="Proteomes" id="UP000243502">
    <property type="component" value="Chromosome 2"/>
</dbReference>
<dbReference type="AlphaFoldDB" id="A0A2I8ETU3"/>
<reference evidence="3 5" key="2">
    <citation type="journal article" date="2022" name="Front. Microbiol.">
        <title>Identification and characterization of a novel class of self-sufficient cytochrome P450 hydroxylase involved in cyclohexanecarboxylate degradation in Paraburkholderia terrae strain KU-64.</title>
        <authorList>
            <person name="Yamamoto T."/>
            <person name="Hasegawa Y."/>
            <person name="Iwaki H."/>
        </authorList>
    </citation>
    <scope>NUCLEOTIDE SEQUENCE [LARGE SCALE GENOMIC DNA]</scope>
    <source>
        <strain evidence="3 5">KU-64</strain>
    </source>
</reference>
<evidence type="ECO:0000313" key="3">
    <source>
        <dbReference type="EMBL" id="BCZ79819.1"/>
    </source>
</evidence>
<organism evidence="2 4">
    <name type="scientific">Paraburkholderia terrae</name>
    <dbReference type="NCBI Taxonomy" id="311230"/>
    <lineage>
        <taxon>Bacteria</taxon>
        <taxon>Pseudomonadati</taxon>
        <taxon>Pseudomonadota</taxon>
        <taxon>Betaproteobacteria</taxon>
        <taxon>Burkholderiales</taxon>
        <taxon>Burkholderiaceae</taxon>
        <taxon>Paraburkholderia</taxon>
    </lineage>
</organism>
<dbReference type="CDD" id="cd05233">
    <property type="entry name" value="SDR_c"/>
    <property type="match status" value="1"/>
</dbReference>
<dbReference type="RefSeq" id="WP_042310762.1">
    <property type="nucleotide sequence ID" value="NZ_AP024956.1"/>
</dbReference>
<reference evidence="2 4" key="1">
    <citation type="submission" date="2018-01" db="EMBL/GenBank/DDBJ databases">
        <title>Species boundaries and ecological features among Paraburkholderia terrae DSMZ17804T, P. hospita DSMZ17164T and P. caribensis DSMZ13236T.</title>
        <authorList>
            <person name="Pratama A.A."/>
        </authorList>
    </citation>
    <scope>NUCLEOTIDE SEQUENCE [LARGE SCALE GENOMIC DNA]</scope>
    <source>
        <strain evidence="2 4">DSM 17804</strain>
    </source>
</reference>
<dbReference type="PROSITE" id="PS00061">
    <property type="entry name" value="ADH_SHORT"/>
    <property type="match status" value="1"/>
</dbReference>
<evidence type="ECO:0000313" key="5">
    <source>
        <dbReference type="Proteomes" id="UP001319874"/>
    </source>
</evidence>
<dbReference type="InterPro" id="IPR020904">
    <property type="entry name" value="Sc_DH/Rdtase_CS"/>
</dbReference>
<gene>
    <name evidence="2" type="ORF">C2L65_24800</name>
    <name evidence="3" type="ORF">PTKU64_34940</name>
</gene>
<evidence type="ECO:0000256" key="1">
    <source>
        <dbReference type="ARBA" id="ARBA00006484"/>
    </source>
</evidence>
<dbReference type="PRINTS" id="PR00081">
    <property type="entry name" value="GDHRDH"/>
</dbReference>
<dbReference type="InterPro" id="IPR050259">
    <property type="entry name" value="SDR"/>
</dbReference>
<dbReference type="InterPro" id="IPR036291">
    <property type="entry name" value="NAD(P)-bd_dom_sf"/>
</dbReference>
<dbReference type="Proteomes" id="UP001319874">
    <property type="component" value="Chromosome 2"/>
</dbReference>
<evidence type="ECO:0000313" key="2">
    <source>
        <dbReference type="EMBL" id="AUT62812.1"/>
    </source>
</evidence>
<proteinExistence type="inferred from homology"/>
<dbReference type="EMBL" id="CP026112">
    <property type="protein sequence ID" value="AUT62812.1"/>
    <property type="molecule type" value="Genomic_DNA"/>
</dbReference>
<dbReference type="KEGG" id="pter:C2L65_24800"/>
<dbReference type="EMBL" id="AP024956">
    <property type="protein sequence ID" value="BCZ79819.1"/>
    <property type="molecule type" value="Genomic_DNA"/>
</dbReference>
<name>A0A2I8ETU3_9BURK</name>
<dbReference type="NCBIfam" id="NF005559">
    <property type="entry name" value="PRK07231.1"/>
    <property type="match status" value="1"/>
</dbReference>
<dbReference type="Gene3D" id="3.40.50.720">
    <property type="entry name" value="NAD(P)-binding Rossmann-like Domain"/>
    <property type="match status" value="1"/>
</dbReference>
<keyword evidence="5" id="KW-1185">Reference proteome</keyword>
<dbReference type="Pfam" id="PF13561">
    <property type="entry name" value="adh_short_C2"/>
    <property type="match status" value="1"/>
</dbReference>
<dbReference type="InterPro" id="IPR002347">
    <property type="entry name" value="SDR_fam"/>
</dbReference>
<sequence>MSDSPANPFALNGEIALVTGATRGIGYACARALGEAGAAVALGCRDVRAGAELANALRDGGINAIAVHMDMLSLESIEQAVAQVETELGPLSVLVNNAGHSRPAPAIQVKADDYDAMFDLNVKGAFFASQAAARTMAARERGSIINIASQAGLVALDGESIYCMTKAAMIHMTQCLAVEWAPHHIRVNAVAPTFIRTDSTKGWLENEASLNSLLARIPLRKIGEPENVAEPVVFLASNAAALITGATLKIDGGWTAV</sequence>
<dbReference type="GO" id="GO:0032787">
    <property type="term" value="P:monocarboxylic acid metabolic process"/>
    <property type="evidence" value="ECO:0007669"/>
    <property type="project" value="UniProtKB-ARBA"/>
</dbReference>